<keyword evidence="1" id="KW-1133">Transmembrane helix</keyword>
<reference evidence="2" key="1">
    <citation type="journal article" date="2016" name="Ticks Tick Borne Dis.">
        <title>De novo assembly and annotation of the salivary gland transcriptome of Rhipicephalus appendiculatus male and female ticks during blood feeding.</title>
        <authorList>
            <person name="de Castro M.H."/>
            <person name="de Klerk D."/>
            <person name="Pienaar R."/>
            <person name="Latif A.A."/>
            <person name="Rees D.J."/>
            <person name="Mans B.J."/>
        </authorList>
    </citation>
    <scope>NUCLEOTIDE SEQUENCE</scope>
    <source>
        <tissue evidence="2">Salivary glands</tissue>
    </source>
</reference>
<sequence length="139" mass="14920">MKRSALYAIGAFLVVLCVAGIFCIIFADITVGLFIIGTAFTVALLFGIVWMGRACYGGMPRRPSLSTSVEDPCQPPADSLMAIDIPPYPAPSEKVLREAHSQRSDSRAVLYKSSDGAVVITKRPPVLSDSDNDYSGVHL</sequence>
<evidence type="ECO:0000313" key="2">
    <source>
        <dbReference type="EMBL" id="JAP76939.1"/>
    </source>
</evidence>
<accession>A0A131YCC6</accession>
<dbReference type="EMBL" id="GEDV01011618">
    <property type="protein sequence ID" value="JAP76939.1"/>
    <property type="molecule type" value="Transcribed_RNA"/>
</dbReference>
<dbReference type="AlphaFoldDB" id="A0A131YCC6"/>
<keyword evidence="1" id="KW-0472">Membrane</keyword>
<evidence type="ECO:0000256" key="1">
    <source>
        <dbReference type="SAM" id="Phobius"/>
    </source>
</evidence>
<organism evidence="2">
    <name type="scientific">Rhipicephalus appendiculatus</name>
    <name type="common">Brown ear tick</name>
    <dbReference type="NCBI Taxonomy" id="34631"/>
    <lineage>
        <taxon>Eukaryota</taxon>
        <taxon>Metazoa</taxon>
        <taxon>Ecdysozoa</taxon>
        <taxon>Arthropoda</taxon>
        <taxon>Chelicerata</taxon>
        <taxon>Arachnida</taxon>
        <taxon>Acari</taxon>
        <taxon>Parasitiformes</taxon>
        <taxon>Ixodida</taxon>
        <taxon>Ixodoidea</taxon>
        <taxon>Ixodidae</taxon>
        <taxon>Rhipicephalinae</taxon>
        <taxon>Rhipicephalus</taxon>
        <taxon>Rhipicephalus</taxon>
    </lineage>
</organism>
<proteinExistence type="predicted"/>
<name>A0A131YCC6_RHIAP</name>
<protein>
    <submittedName>
        <fullName evidence="2">Uncharacterized protein</fullName>
    </submittedName>
</protein>
<feature type="transmembrane region" description="Helical" evidence="1">
    <location>
        <begin position="7"/>
        <end position="27"/>
    </location>
</feature>
<feature type="transmembrane region" description="Helical" evidence="1">
    <location>
        <begin position="33"/>
        <end position="52"/>
    </location>
</feature>
<keyword evidence="1" id="KW-0812">Transmembrane</keyword>